<dbReference type="SMART" id="SM01130">
    <property type="entry name" value="DHDPS"/>
    <property type="match status" value="1"/>
</dbReference>
<feature type="active site" description="Proton donor/acceptor" evidence="4">
    <location>
        <position position="147"/>
    </location>
</feature>
<dbReference type="CDD" id="cd00408">
    <property type="entry name" value="DHDPS-like"/>
    <property type="match status" value="1"/>
</dbReference>
<evidence type="ECO:0000256" key="2">
    <source>
        <dbReference type="ARBA" id="ARBA00023239"/>
    </source>
</evidence>
<organism evidence="6 7">
    <name type="scientific">Paraburkholderia terricola</name>
    <dbReference type="NCBI Taxonomy" id="169427"/>
    <lineage>
        <taxon>Bacteria</taxon>
        <taxon>Pseudomonadati</taxon>
        <taxon>Pseudomonadota</taxon>
        <taxon>Betaproteobacteria</taxon>
        <taxon>Burkholderiales</taxon>
        <taxon>Burkholderiaceae</taxon>
        <taxon>Paraburkholderia</taxon>
    </lineage>
</organism>
<proteinExistence type="inferred from homology"/>
<dbReference type="GO" id="GO:0008840">
    <property type="term" value="F:4-hydroxy-tetrahydrodipicolinate synthase activity"/>
    <property type="evidence" value="ECO:0007669"/>
    <property type="project" value="UniProtKB-EC"/>
</dbReference>
<dbReference type="OrthoDB" id="9796205at2"/>
<accession>A0A1M6PNW7</accession>
<dbReference type="InterPro" id="IPR013785">
    <property type="entry name" value="Aldolase_TIM"/>
</dbReference>
<dbReference type="PANTHER" id="PTHR12128:SF66">
    <property type="entry name" value="4-HYDROXY-2-OXOGLUTARATE ALDOLASE, MITOCHONDRIAL"/>
    <property type="match status" value="1"/>
</dbReference>
<reference evidence="6 7" key="1">
    <citation type="submission" date="2016-11" db="EMBL/GenBank/DDBJ databases">
        <authorList>
            <person name="Jaros S."/>
            <person name="Januszkiewicz K."/>
            <person name="Wedrychowicz H."/>
        </authorList>
    </citation>
    <scope>NUCLEOTIDE SEQUENCE [LARGE SCALE GENOMIC DNA]</scope>
    <source>
        <strain evidence="6 7">LMG 20594</strain>
    </source>
</reference>
<dbReference type="PANTHER" id="PTHR12128">
    <property type="entry name" value="DIHYDRODIPICOLINATE SYNTHASE"/>
    <property type="match status" value="1"/>
</dbReference>
<evidence type="ECO:0000256" key="3">
    <source>
        <dbReference type="PIRNR" id="PIRNR001365"/>
    </source>
</evidence>
<name>A0A1M6PNW7_9BURK</name>
<dbReference type="Gene3D" id="3.20.20.70">
    <property type="entry name" value="Aldolase class I"/>
    <property type="match status" value="1"/>
</dbReference>
<dbReference type="SUPFAM" id="SSF51569">
    <property type="entry name" value="Aldolase"/>
    <property type="match status" value="1"/>
</dbReference>
<dbReference type="EMBL" id="FRAB01000013">
    <property type="protein sequence ID" value="SHK09597.1"/>
    <property type="molecule type" value="Genomic_DNA"/>
</dbReference>
<dbReference type="STRING" id="169427.SAMN05192548_101380"/>
<dbReference type="Proteomes" id="UP000184395">
    <property type="component" value="Unassembled WGS sequence"/>
</dbReference>
<protein>
    <submittedName>
        <fullName evidence="6">4-hydroxy-tetrahydrodipicolinate synthase</fullName>
        <ecNumber evidence="5">4.3.3.7</ecNumber>
    </submittedName>
</protein>
<keyword evidence="8" id="KW-1185">Reference proteome</keyword>
<sequence length="323" mass="35287">MTNTKQTTASVEGIVPVMLTPFDDAGAIDYAGLERLIEWYIAHGSDALFAVAQSSEMQFLTLAERGALGRFVVEKVAGRMPVVVSGHISDDPDAQAEELSVAASTGAQGVVLVTNRLDPDREGTHAFAANLERLLARLPSDMPLGLYECPAPYRRLLSDDELKMCIDTGRFIMLKDVSCDLATVKRRVALAQGSPLKILNANAAIAWDAMKAGSAGFNGVFTNFHPDLYNWLRNDAARDPALAEELATFLVLAAVSESLGYPALAKMYHQRIGTFDSIRCRVIDYDVRERFWALDAVLDKIVAGTEHFRQRIAALNEGEVRGL</sequence>
<dbReference type="EMBL" id="JAVDRP010000001">
    <property type="protein sequence ID" value="MDR6406767.1"/>
    <property type="molecule type" value="Genomic_DNA"/>
</dbReference>
<dbReference type="AlphaFoldDB" id="A0A1M6PNW7"/>
<evidence type="ECO:0000313" key="5">
    <source>
        <dbReference type="EMBL" id="MDR6406767.1"/>
    </source>
</evidence>
<evidence type="ECO:0000313" key="8">
    <source>
        <dbReference type="Proteomes" id="UP001264340"/>
    </source>
</evidence>
<dbReference type="PIRSF" id="PIRSF001365">
    <property type="entry name" value="DHDPS"/>
    <property type="match status" value="1"/>
</dbReference>
<evidence type="ECO:0000256" key="1">
    <source>
        <dbReference type="ARBA" id="ARBA00007592"/>
    </source>
</evidence>
<reference evidence="5 8" key="2">
    <citation type="submission" date="2023-07" db="EMBL/GenBank/DDBJ databases">
        <title>Sorghum-associated microbial communities from plants grown in Nebraska, USA.</title>
        <authorList>
            <person name="Schachtman D."/>
        </authorList>
    </citation>
    <scope>NUCLEOTIDE SEQUENCE [LARGE SCALE GENOMIC DNA]</scope>
    <source>
        <strain evidence="5 8">DS1316</strain>
    </source>
</reference>
<dbReference type="EC" id="4.3.3.7" evidence="5"/>
<keyword evidence="2 3" id="KW-0456">Lyase</keyword>
<dbReference type="Proteomes" id="UP001264340">
    <property type="component" value="Unassembled WGS sequence"/>
</dbReference>
<dbReference type="Pfam" id="PF00701">
    <property type="entry name" value="DHDPS"/>
    <property type="match status" value="1"/>
</dbReference>
<gene>
    <name evidence="5" type="ORF">J2804_000155</name>
    <name evidence="6" type="ORF">SAMN05192548_101380</name>
</gene>
<comment type="similarity">
    <text evidence="1 3">Belongs to the DapA family.</text>
</comment>
<evidence type="ECO:0000256" key="4">
    <source>
        <dbReference type="PIRSR" id="PIRSR001365-1"/>
    </source>
</evidence>
<feature type="active site" description="Schiff-base intermediate with substrate" evidence="4">
    <location>
        <position position="175"/>
    </location>
</feature>
<dbReference type="InterPro" id="IPR002220">
    <property type="entry name" value="DapA-like"/>
</dbReference>
<evidence type="ECO:0000313" key="7">
    <source>
        <dbReference type="Proteomes" id="UP000184395"/>
    </source>
</evidence>
<dbReference type="RefSeq" id="WP_073429217.1">
    <property type="nucleotide sequence ID" value="NZ_CADFGY010000015.1"/>
</dbReference>
<evidence type="ECO:0000313" key="6">
    <source>
        <dbReference type="EMBL" id="SHK09597.1"/>
    </source>
</evidence>